<comment type="pathway">
    <text evidence="1 10">Amino-acid biosynthesis; L-histidine biosynthesis; L-histidine from 5-phospho-alpha-D-ribose 1-diphosphate: step 5/9.</text>
</comment>
<comment type="subunit">
    <text evidence="2 10">Heterodimer of HisH and HisF.</text>
</comment>
<keyword evidence="4 10" id="KW-0378">Hydrolase</keyword>
<keyword evidence="6 10" id="KW-0368">Histidine biosynthesis</keyword>
<gene>
    <name evidence="10 13" type="primary">hisH</name>
    <name evidence="13" type="ORF">C4541_11670</name>
</gene>
<dbReference type="GO" id="GO:0005737">
    <property type="term" value="C:cytoplasm"/>
    <property type="evidence" value="ECO:0007669"/>
    <property type="project" value="UniProtKB-SubCell"/>
</dbReference>
<comment type="subcellular location">
    <subcellularLocation>
        <location evidence="10">Cytoplasm</location>
    </subcellularLocation>
</comment>
<dbReference type="HAMAP" id="MF_00278">
    <property type="entry name" value="HisH"/>
    <property type="match status" value="1"/>
</dbReference>
<dbReference type="UniPathway" id="UPA00031">
    <property type="reaction ID" value="UER00010"/>
</dbReference>
<evidence type="ECO:0000256" key="1">
    <source>
        <dbReference type="ARBA" id="ARBA00005091"/>
    </source>
</evidence>
<comment type="catalytic activity">
    <reaction evidence="9 10">
        <text>L-glutamine + H2O = L-glutamate + NH4(+)</text>
        <dbReference type="Rhea" id="RHEA:15889"/>
        <dbReference type="ChEBI" id="CHEBI:15377"/>
        <dbReference type="ChEBI" id="CHEBI:28938"/>
        <dbReference type="ChEBI" id="CHEBI:29985"/>
        <dbReference type="ChEBI" id="CHEBI:58359"/>
        <dbReference type="EC" id="3.5.1.2"/>
    </reaction>
</comment>
<dbReference type="AlphaFoldDB" id="A0A3A4QRL8"/>
<dbReference type="NCBIfam" id="TIGR01855">
    <property type="entry name" value="IMP_synth_hisH"/>
    <property type="match status" value="1"/>
</dbReference>
<comment type="catalytic activity">
    <reaction evidence="8 10">
        <text>5-[(5-phospho-1-deoxy-D-ribulos-1-ylimino)methylamino]-1-(5-phospho-beta-D-ribosyl)imidazole-4-carboxamide + L-glutamine = D-erythro-1-(imidazol-4-yl)glycerol 3-phosphate + 5-amino-1-(5-phospho-beta-D-ribosyl)imidazole-4-carboxamide + L-glutamate + H(+)</text>
        <dbReference type="Rhea" id="RHEA:24793"/>
        <dbReference type="ChEBI" id="CHEBI:15378"/>
        <dbReference type="ChEBI" id="CHEBI:29985"/>
        <dbReference type="ChEBI" id="CHEBI:58278"/>
        <dbReference type="ChEBI" id="CHEBI:58359"/>
        <dbReference type="ChEBI" id="CHEBI:58475"/>
        <dbReference type="ChEBI" id="CHEBI:58525"/>
        <dbReference type="EC" id="4.3.2.10"/>
    </reaction>
</comment>
<dbReference type="Proteomes" id="UP000266426">
    <property type="component" value="Unassembled WGS sequence"/>
</dbReference>
<dbReference type="InterPro" id="IPR029062">
    <property type="entry name" value="Class_I_gatase-like"/>
</dbReference>
<evidence type="ECO:0000256" key="9">
    <source>
        <dbReference type="ARBA" id="ARBA00049534"/>
    </source>
</evidence>
<dbReference type="GO" id="GO:0004359">
    <property type="term" value="F:glutaminase activity"/>
    <property type="evidence" value="ECO:0007669"/>
    <property type="project" value="UniProtKB-EC"/>
</dbReference>
<evidence type="ECO:0000256" key="2">
    <source>
        <dbReference type="ARBA" id="ARBA00011152"/>
    </source>
</evidence>
<dbReference type="PANTHER" id="PTHR42701">
    <property type="entry name" value="IMIDAZOLE GLYCEROL PHOSPHATE SYNTHASE SUBUNIT HISH"/>
    <property type="match status" value="1"/>
</dbReference>
<keyword evidence="3 10" id="KW-0028">Amino-acid biosynthesis</keyword>
<keyword evidence="10" id="KW-0963">Cytoplasm</keyword>
<dbReference type="EC" id="4.3.2.10" evidence="10"/>
<evidence type="ECO:0000313" key="13">
    <source>
        <dbReference type="EMBL" id="RJP56660.1"/>
    </source>
</evidence>
<name>A0A3A4QRL8_9BACT</name>
<comment type="caution">
    <text evidence="13">The sequence shown here is derived from an EMBL/GenBank/DDBJ whole genome shotgun (WGS) entry which is preliminary data.</text>
</comment>
<dbReference type="Pfam" id="PF00117">
    <property type="entry name" value="GATase"/>
    <property type="match status" value="1"/>
</dbReference>
<evidence type="ECO:0000256" key="10">
    <source>
        <dbReference type="HAMAP-Rule" id="MF_00278"/>
    </source>
</evidence>
<dbReference type="GO" id="GO:0000107">
    <property type="term" value="F:imidazoleglycerol-phosphate synthase activity"/>
    <property type="evidence" value="ECO:0007669"/>
    <property type="project" value="UniProtKB-UniRule"/>
</dbReference>
<feature type="active site" description="Nucleophile" evidence="10 11">
    <location>
        <position position="79"/>
    </location>
</feature>
<dbReference type="SUPFAM" id="SSF52317">
    <property type="entry name" value="Class I glutamine amidotransferase-like"/>
    <property type="match status" value="1"/>
</dbReference>
<evidence type="ECO:0000256" key="4">
    <source>
        <dbReference type="ARBA" id="ARBA00022801"/>
    </source>
</evidence>
<dbReference type="GO" id="GO:0016829">
    <property type="term" value="F:lyase activity"/>
    <property type="evidence" value="ECO:0007669"/>
    <property type="project" value="UniProtKB-KW"/>
</dbReference>
<evidence type="ECO:0000256" key="7">
    <source>
        <dbReference type="ARBA" id="ARBA00023239"/>
    </source>
</evidence>
<organism evidence="13 14">
    <name type="scientific">Candidatus Auribacter fodinae</name>
    <dbReference type="NCBI Taxonomy" id="2093366"/>
    <lineage>
        <taxon>Bacteria</taxon>
        <taxon>Pseudomonadati</taxon>
        <taxon>Candidatus Auribacterota</taxon>
        <taxon>Candidatus Auribacteria</taxon>
        <taxon>Candidatus Auribacterales</taxon>
        <taxon>Candidatus Auribacteraceae</taxon>
        <taxon>Candidatus Auribacter</taxon>
    </lineage>
</organism>
<sequence>MITVVDYGMGNLRSVVKAFEHVGAEVEVVSTAKAVDKATALVVPGVGAFDDCMTTLGKANLDEAINRHIFHGKPYLGICLGHQILFEAHEESRKKIPGLGIFPGTVRRFPSDLKVPHMGWNQIKIYRKKCPLLRGVEDGEMFYFVHSYYTEPLDSRIVATRTDYGVNFTSMIWDGSLLYSVQFHPEKSQNAGLQILKNYTELYG</sequence>
<dbReference type="InterPro" id="IPR010139">
    <property type="entry name" value="Imidazole-glycPsynth_HisH"/>
</dbReference>
<dbReference type="PANTHER" id="PTHR42701:SF1">
    <property type="entry name" value="IMIDAZOLE GLYCEROL PHOSPHATE SYNTHASE SUBUNIT HISH"/>
    <property type="match status" value="1"/>
</dbReference>
<dbReference type="EMBL" id="QZJZ01000092">
    <property type="protein sequence ID" value="RJP56660.1"/>
    <property type="molecule type" value="Genomic_DNA"/>
</dbReference>
<evidence type="ECO:0000256" key="5">
    <source>
        <dbReference type="ARBA" id="ARBA00022962"/>
    </source>
</evidence>
<keyword evidence="5 10" id="KW-0315">Glutamine amidotransferase</keyword>
<dbReference type="Gene3D" id="3.40.50.880">
    <property type="match status" value="1"/>
</dbReference>
<proteinExistence type="inferred from homology"/>
<reference evidence="13 14" key="1">
    <citation type="journal article" date="2017" name="ISME J.">
        <title>Energy and carbon metabolisms in a deep terrestrial subsurface fluid microbial community.</title>
        <authorList>
            <person name="Momper L."/>
            <person name="Jungbluth S.P."/>
            <person name="Lee M.D."/>
            <person name="Amend J.P."/>
        </authorList>
    </citation>
    <scope>NUCLEOTIDE SEQUENCE [LARGE SCALE GENOMIC DNA]</scope>
    <source>
        <strain evidence="13">SURF_26</strain>
    </source>
</reference>
<keyword evidence="7 10" id="KW-0456">Lyase</keyword>
<dbReference type="CDD" id="cd01748">
    <property type="entry name" value="GATase1_IGP_Synthase"/>
    <property type="match status" value="1"/>
</dbReference>
<feature type="active site" evidence="10 11">
    <location>
        <position position="186"/>
    </location>
</feature>
<dbReference type="EC" id="3.5.1.2" evidence="10"/>
<dbReference type="PROSITE" id="PS51273">
    <property type="entry name" value="GATASE_TYPE_1"/>
    <property type="match status" value="1"/>
</dbReference>
<evidence type="ECO:0000256" key="3">
    <source>
        <dbReference type="ARBA" id="ARBA00022605"/>
    </source>
</evidence>
<protein>
    <recommendedName>
        <fullName evidence="10">Imidazole glycerol phosphate synthase subunit HisH</fullName>
        <ecNumber evidence="10">4.3.2.10</ecNumber>
    </recommendedName>
    <alternativeName>
        <fullName evidence="10">IGP synthase glutaminase subunit</fullName>
        <ecNumber evidence="10">3.5.1.2</ecNumber>
    </alternativeName>
    <alternativeName>
        <fullName evidence="10">IGP synthase subunit HisH</fullName>
    </alternativeName>
    <alternativeName>
        <fullName evidence="10">ImGP synthase subunit HisH</fullName>
        <shortName evidence="10">IGPS subunit HisH</shortName>
    </alternativeName>
</protein>
<feature type="domain" description="Glutamine amidotransferase" evidence="12">
    <location>
        <begin position="4"/>
        <end position="198"/>
    </location>
</feature>
<evidence type="ECO:0000256" key="8">
    <source>
        <dbReference type="ARBA" id="ARBA00047838"/>
    </source>
</evidence>
<comment type="function">
    <text evidence="10">IGPS catalyzes the conversion of PRFAR and glutamine to IGP, AICAR and glutamate. The HisH subunit catalyzes the hydrolysis of glutamine to glutamate and ammonia as part of the synthesis of IGP and AICAR. The resulting ammonia molecule is channeled to the active site of HisF.</text>
</comment>
<accession>A0A3A4QRL8</accession>
<dbReference type="GO" id="GO:0000105">
    <property type="term" value="P:L-histidine biosynthetic process"/>
    <property type="evidence" value="ECO:0007669"/>
    <property type="project" value="UniProtKB-UniRule"/>
</dbReference>
<dbReference type="InterPro" id="IPR017926">
    <property type="entry name" value="GATASE"/>
</dbReference>
<evidence type="ECO:0000259" key="12">
    <source>
        <dbReference type="Pfam" id="PF00117"/>
    </source>
</evidence>
<evidence type="ECO:0000256" key="6">
    <source>
        <dbReference type="ARBA" id="ARBA00023102"/>
    </source>
</evidence>
<feature type="active site" evidence="10 11">
    <location>
        <position position="184"/>
    </location>
</feature>
<evidence type="ECO:0000313" key="14">
    <source>
        <dbReference type="Proteomes" id="UP000266426"/>
    </source>
</evidence>
<dbReference type="PIRSF" id="PIRSF000495">
    <property type="entry name" value="Amidotransf_hisH"/>
    <property type="match status" value="1"/>
</dbReference>
<evidence type="ECO:0000256" key="11">
    <source>
        <dbReference type="PIRSR" id="PIRSR000495-1"/>
    </source>
</evidence>